<dbReference type="SUPFAM" id="SSF46785">
    <property type="entry name" value="Winged helix' DNA-binding domain"/>
    <property type="match status" value="1"/>
</dbReference>
<comment type="caution">
    <text evidence="1">The sequence shown here is derived from an EMBL/GenBank/DDBJ whole genome shotgun (WGS) entry which is preliminary data.</text>
</comment>
<evidence type="ECO:0000313" key="2">
    <source>
        <dbReference type="Proteomes" id="UP000231581"/>
    </source>
</evidence>
<sequence>MLEHLFGSRTRVKLLGLFLRNPDERLFVREITRLIDTQINAVRRELANLVKLGLLIEVEEKAEKGDEKKKKTPGLKRKYYGVNPDFKLLSELSQLILRARVLLEGRLDQEIVKLGDIHYLAFLGSFLGEGRAPVDLFIVGSIEEEQLKDLLRGAEKSLGFEINFSVMSLEEFRYRKDMTDRFLYAILEAQKNVVIDRLDEKPLL</sequence>
<dbReference type="EMBL" id="PCSZ01000031">
    <property type="protein sequence ID" value="PIP60788.1"/>
    <property type="molecule type" value="Genomic_DNA"/>
</dbReference>
<reference evidence="1 2" key="1">
    <citation type="submission" date="2017-09" db="EMBL/GenBank/DDBJ databases">
        <title>Depth-based differentiation of microbial function through sediment-hosted aquifers and enrichment of novel symbionts in the deep terrestrial subsurface.</title>
        <authorList>
            <person name="Probst A.J."/>
            <person name="Ladd B."/>
            <person name="Jarett J.K."/>
            <person name="Geller-Mcgrath D.E."/>
            <person name="Sieber C.M."/>
            <person name="Emerson J.B."/>
            <person name="Anantharaman K."/>
            <person name="Thomas B.C."/>
            <person name="Malmstrom R."/>
            <person name="Stieglmeier M."/>
            <person name="Klingl A."/>
            <person name="Woyke T."/>
            <person name="Ryan C.M."/>
            <person name="Banfield J.F."/>
        </authorList>
    </citation>
    <scope>NUCLEOTIDE SEQUENCE [LARGE SCALE GENOMIC DNA]</scope>
    <source>
        <strain evidence="1">CG22_combo_CG10-13_8_21_14_all_47_17</strain>
    </source>
</reference>
<evidence type="ECO:0008006" key="3">
    <source>
        <dbReference type="Google" id="ProtNLM"/>
    </source>
</evidence>
<evidence type="ECO:0000313" key="1">
    <source>
        <dbReference type="EMBL" id="PIP60788.1"/>
    </source>
</evidence>
<dbReference type="Proteomes" id="UP000231581">
    <property type="component" value="Unassembled WGS sequence"/>
</dbReference>
<dbReference type="InterPro" id="IPR036388">
    <property type="entry name" value="WH-like_DNA-bd_sf"/>
</dbReference>
<dbReference type="AlphaFoldDB" id="A0A2H0BUX0"/>
<protein>
    <recommendedName>
        <fullName evidence="3">HTH arsR-type domain-containing protein</fullName>
    </recommendedName>
</protein>
<organism evidence="1 2">
    <name type="scientific">Candidatus Uhrbacteria bacterium CG22_combo_CG10-13_8_21_14_all_47_17</name>
    <dbReference type="NCBI Taxonomy" id="1975041"/>
    <lineage>
        <taxon>Bacteria</taxon>
        <taxon>Candidatus Uhriibacteriota</taxon>
    </lineage>
</organism>
<gene>
    <name evidence="1" type="ORF">COX00_01395</name>
</gene>
<accession>A0A2H0BUX0</accession>
<name>A0A2H0BUX0_9BACT</name>
<dbReference type="Gene3D" id="1.10.10.10">
    <property type="entry name" value="Winged helix-like DNA-binding domain superfamily/Winged helix DNA-binding domain"/>
    <property type="match status" value="1"/>
</dbReference>
<proteinExistence type="predicted"/>
<dbReference type="InterPro" id="IPR036390">
    <property type="entry name" value="WH_DNA-bd_sf"/>
</dbReference>